<dbReference type="Proteomes" id="UP000246569">
    <property type="component" value="Unassembled WGS sequence"/>
</dbReference>
<feature type="chain" id="PRO_5016447489" evidence="2">
    <location>
        <begin position="29"/>
        <end position="228"/>
    </location>
</feature>
<dbReference type="InterPro" id="IPR008258">
    <property type="entry name" value="Transglycosylase_SLT_dom_1"/>
</dbReference>
<accession>A0A317MX96</accession>
<dbReference type="SUPFAM" id="SSF53955">
    <property type="entry name" value="Lysozyme-like"/>
    <property type="match status" value="1"/>
</dbReference>
<evidence type="ECO:0000259" key="3">
    <source>
        <dbReference type="Pfam" id="PF01464"/>
    </source>
</evidence>
<dbReference type="EMBL" id="QGTJ01000003">
    <property type="protein sequence ID" value="PWV63247.1"/>
    <property type="molecule type" value="Genomic_DNA"/>
</dbReference>
<dbReference type="OrthoDB" id="92254at2"/>
<sequence length="228" mass="24728">MTTGRIKPLRYRATVLCCGLLAAAPALADICSYRDAQGVLHISNVCDRDSRFRVVMATPHYQQESASPDMTPASTQLPPGISLGPMPPSSASGISAAKRALYTPAIRAVAAQYGLEPALLHAVISAESAYEPLAVSRAGAMGLMQLMPDTAARFGVVNAFDPAQNLQGGARYLRWLLDQFQQLSLAVAAYNAGENSVIRNGYAIPPFQETQTYVARVLDYYNRYRHEY</sequence>
<dbReference type="GO" id="GO:0000270">
    <property type="term" value="P:peptidoglycan metabolic process"/>
    <property type="evidence" value="ECO:0007669"/>
    <property type="project" value="InterPro"/>
</dbReference>
<organism evidence="4 5">
    <name type="scientific">Plasticicumulans acidivorans</name>
    <dbReference type="NCBI Taxonomy" id="886464"/>
    <lineage>
        <taxon>Bacteria</taxon>
        <taxon>Pseudomonadati</taxon>
        <taxon>Pseudomonadota</taxon>
        <taxon>Gammaproteobacteria</taxon>
        <taxon>Candidatus Competibacteraceae</taxon>
        <taxon>Plasticicumulans</taxon>
    </lineage>
</organism>
<keyword evidence="5" id="KW-1185">Reference proteome</keyword>
<dbReference type="InterPro" id="IPR023346">
    <property type="entry name" value="Lysozyme-like_dom_sf"/>
</dbReference>
<name>A0A317MX96_9GAMM</name>
<dbReference type="GO" id="GO:0008933">
    <property type="term" value="F:peptidoglycan lytic transglycosylase activity"/>
    <property type="evidence" value="ECO:0007669"/>
    <property type="project" value="InterPro"/>
</dbReference>
<dbReference type="GO" id="GO:0016020">
    <property type="term" value="C:membrane"/>
    <property type="evidence" value="ECO:0007669"/>
    <property type="project" value="InterPro"/>
</dbReference>
<dbReference type="PROSITE" id="PS00922">
    <property type="entry name" value="TRANSGLYCOSYLASE"/>
    <property type="match status" value="1"/>
</dbReference>
<protein>
    <submittedName>
        <fullName evidence="4">Transglycosylase-like protein with SLT domain</fullName>
    </submittedName>
</protein>
<dbReference type="Pfam" id="PF01464">
    <property type="entry name" value="SLT"/>
    <property type="match status" value="1"/>
</dbReference>
<dbReference type="AlphaFoldDB" id="A0A317MX96"/>
<feature type="signal peptide" evidence="2">
    <location>
        <begin position="1"/>
        <end position="28"/>
    </location>
</feature>
<comment type="caution">
    <text evidence="4">The sequence shown here is derived from an EMBL/GenBank/DDBJ whole genome shotgun (WGS) entry which is preliminary data.</text>
</comment>
<evidence type="ECO:0000313" key="5">
    <source>
        <dbReference type="Proteomes" id="UP000246569"/>
    </source>
</evidence>
<gene>
    <name evidence="4" type="ORF">C7443_103172</name>
</gene>
<keyword evidence="2" id="KW-0732">Signal</keyword>
<comment type="similarity">
    <text evidence="1">Belongs to the transglycosylase Slt family.</text>
</comment>
<feature type="domain" description="Transglycosylase SLT" evidence="3">
    <location>
        <begin position="106"/>
        <end position="200"/>
    </location>
</feature>
<dbReference type="RefSeq" id="WP_110017756.1">
    <property type="nucleotide sequence ID" value="NZ_QGTJ01000003.1"/>
</dbReference>
<dbReference type="CDD" id="cd00254">
    <property type="entry name" value="LT-like"/>
    <property type="match status" value="1"/>
</dbReference>
<evidence type="ECO:0000313" key="4">
    <source>
        <dbReference type="EMBL" id="PWV63247.1"/>
    </source>
</evidence>
<evidence type="ECO:0000256" key="1">
    <source>
        <dbReference type="ARBA" id="ARBA00007734"/>
    </source>
</evidence>
<dbReference type="PANTHER" id="PTHR37423">
    <property type="entry name" value="SOLUBLE LYTIC MUREIN TRANSGLYCOSYLASE-RELATED"/>
    <property type="match status" value="1"/>
</dbReference>
<dbReference type="InterPro" id="IPR000189">
    <property type="entry name" value="Transglyc_AS"/>
</dbReference>
<dbReference type="PANTHER" id="PTHR37423:SF2">
    <property type="entry name" value="MEMBRANE-BOUND LYTIC MUREIN TRANSGLYCOSYLASE C"/>
    <property type="match status" value="1"/>
</dbReference>
<evidence type="ECO:0000256" key="2">
    <source>
        <dbReference type="SAM" id="SignalP"/>
    </source>
</evidence>
<reference evidence="4 5" key="1">
    <citation type="submission" date="2018-05" db="EMBL/GenBank/DDBJ databases">
        <title>Genomic Encyclopedia of Type Strains, Phase IV (KMG-IV): sequencing the most valuable type-strain genomes for metagenomic binning, comparative biology and taxonomic classification.</title>
        <authorList>
            <person name="Goeker M."/>
        </authorList>
    </citation>
    <scope>NUCLEOTIDE SEQUENCE [LARGE SCALE GENOMIC DNA]</scope>
    <source>
        <strain evidence="4 5">DSM 23606</strain>
    </source>
</reference>
<dbReference type="Gene3D" id="1.10.530.10">
    <property type="match status" value="1"/>
</dbReference>
<proteinExistence type="inferred from homology"/>